<evidence type="ECO:0008006" key="3">
    <source>
        <dbReference type="Google" id="ProtNLM"/>
    </source>
</evidence>
<evidence type="ECO:0000313" key="1">
    <source>
        <dbReference type="EMBL" id="ALJ90624.1"/>
    </source>
</evidence>
<evidence type="ECO:0000313" key="2">
    <source>
        <dbReference type="Proteomes" id="UP000058660"/>
    </source>
</evidence>
<dbReference type="RefSeq" id="WP_155982913.1">
    <property type="nucleotide sequence ID" value="NZ_CP010822.1"/>
</dbReference>
<gene>
    <name evidence="1" type="ORF">TO73_0770</name>
</gene>
<sequence length="52" mass="6211">MKLSHWARKHGMGYLTAWQWLRADILSSARRQLYERHSARDRAKRILESICG</sequence>
<reference evidence="2" key="1">
    <citation type="journal article" date="2015" name="PLoS ONE">
        <title>Complete Genome Sequence of Thermus aquaticus Y51MC23.</title>
        <authorList>
            <person name="Brumm P.J."/>
            <person name="Monsma S."/>
            <person name="Keough B."/>
            <person name="Jasinovica S."/>
            <person name="Ferguson E."/>
            <person name="Schoenfeld T."/>
            <person name="Lodes M."/>
            <person name="Mead D.A."/>
        </authorList>
    </citation>
    <scope>NUCLEOTIDE SEQUENCE [LARGE SCALE GENOMIC DNA]</scope>
    <source>
        <strain evidence="2">BAA-2747 / Y51MC23</strain>
    </source>
</reference>
<accession>A0ABM5VL67</accession>
<organism evidence="1 2">
    <name type="scientific">Thermus aquaticus (strain ATCC BAA-2747 / Y51MC23)</name>
    <dbReference type="NCBI Taxonomy" id="498848"/>
    <lineage>
        <taxon>Bacteria</taxon>
        <taxon>Thermotogati</taxon>
        <taxon>Deinococcota</taxon>
        <taxon>Deinococci</taxon>
        <taxon>Thermales</taxon>
        <taxon>Thermaceae</taxon>
        <taxon>Thermus</taxon>
    </lineage>
</organism>
<proteinExistence type="predicted"/>
<keyword evidence="2" id="KW-1185">Reference proteome</keyword>
<name>A0ABM5VL67_THEA5</name>
<dbReference type="Proteomes" id="UP000058660">
    <property type="component" value="Chromosome"/>
</dbReference>
<protein>
    <recommendedName>
        <fullName evidence="3">Transposase</fullName>
    </recommendedName>
</protein>
<dbReference type="EMBL" id="CP010822">
    <property type="protein sequence ID" value="ALJ90624.1"/>
    <property type="molecule type" value="Genomic_DNA"/>
</dbReference>